<protein>
    <submittedName>
        <fullName evidence="1">Uncharacterized protein</fullName>
    </submittedName>
</protein>
<dbReference type="EMBL" id="CM042048">
    <property type="protein sequence ID" value="KAI3757734.1"/>
    <property type="molecule type" value="Genomic_DNA"/>
</dbReference>
<proteinExistence type="predicted"/>
<reference evidence="2" key="1">
    <citation type="journal article" date="2022" name="Mol. Ecol. Resour.">
        <title>The genomes of chicory, endive, great burdock and yacon provide insights into Asteraceae palaeo-polyploidization history and plant inulin production.</title>
        <authorList>
            <person name="Fan W."/>
            <person name="Wang S."/>
            <person name="Wang H."/>
            <person name="Wang A."/>
            <person name="Jiang F."/>
            <person name="Liu H."/>
            <person name="Zhao H."/>
            <person name="Xu D."/>
            <person name="Zhang Y."/>
        </authorList>
    </citation>
    <scope>NUCLEOTIDE SEQUENCE [LARGE SCALE GENOMIC DNA]</scope>
    <source>
        <strain evidence="2">cv. Niubang</strain>
    </source>
</reference>
<accession>A0ACB9EFI6</accession>
<organism evidence="1 2">
    <name type="scientific">Arctium lappa</name>
    <name type="common">Greater burdock</name>
    <name type="synonym">Lappa major</name>
    <dbReference type="NCBI Taxonomy" id="4217"/>
    <lineage>
        <taxon>Eukaryota</taxon>
        <taxon>Viridiplantae</taxon>
        <taxon>Streptophyta</taxon>
        <taxon>Embryophyta</taxon>
        <taxon>Tracheophyta</taxon>
        <taxon>Spermatophyta</taxon>
        <taxon>Magnoliopsida</taxon>
        <taxon>eudicotyledons</taxon>
        <taxon>Gunneridae</taxon>
        <taxon>Pentapetalae</taxon>
        <taxon>asterids</taxon>
        <taxon>campanulids</taxon>
        <taxon>Asterales</taxon>
        <taxon>Asteraceae</taxon>
        <taxon>Carduoideae</taxon>
        <taxon>Cardueae</taxon>
        <taxon>Arctiinae</taxon>
        <taxon>Arctium</taxon>
    </lineage>
</organism>
<evidence type="ECO:0000313" key="2">
    <source>
        <dbReference type="Proteomes" id="UP001055879"/>
    </source>
</evidence>
<dbReference type="Proteomes" id="UP001055879">
    <property type="component" value="Linkage Group LG02"/>
</dbReference>
<name>A0ACB9EFI6_ARCLA</name>
<evidence type="ECO:0000313" key="1">
    <source>
        <dbReference type="EMBL" id="KAI3757734.1"/>
    </source>
</evidence>
<reference evidence="1 2" key="2">
    <citation type="journal article" date="2022" name="Mol. Ecol. Resour.">
        <title>The genomes of chicory, endive, great burdock and yacon provide insights into Asteraceae paleo-polyploidization history and plant inulin production.</title>
        <authorList>
            <person name="Fan W."/>
            <person name="Wang S."/>
            <person name="Wang H."/>
            <person name="Wang A."/>
            <person name="Jiang F."/>
            <person name="Liu H."/>
            <person name="Zhao H."/>
            <person name="Xu D."/>
            <person name="Zhang Y."/>
        </authorList>
    </citation>
    <scope>NUCLEOTIDE SEQUENCE [LARGE SCALE GENOMIC DNA]</scope>
    <source>
        <strain evidence="2">cv. Niubang</strain>
    </source>
</reference>
<keyword evidence="2" id="KW-1185">Reference proteome</keyword>
<sequence length="175" mass="18331">MAGACSMAVGEFVSVATQRDIELALNQEYPSKENSNLQEIKLEIPKNEKTIIETYILTIPSGKISAGEGGTDGSSRKDRDEKERLPNPFKAGVASASAFLCGSLFPLVSAMAVDDYATRVMAVVVAASVALVLFGGIGAFVGGSCVRASAVRVLVGGWISMAVTYSLLKPIGCCY</sequence>
<comment type="caution">
    <text evidence="1">The sequence shown here is derived from an EMBL/GenBank/DDBJ whole genome shotgun (WGS) entry which is preliminary data.</text>
</comment>
<gene>
    <name evidence="1" type="ORF">L6452_05277</name>
</gene>